<evidence type="ECO:0000313" key="2">
    <source>
        <dbReference type="Proteomes" id="UP000836841"/>
    </source>
</evidence>
<dbReference type="AlphaFoldDB" id="A0AAU9STU5"/>
<protein>
    <submittedName>
        <fullName evidence="1">Uncharacterized protein</fullName>
    </submittedName>
</protein>
<reference evidence="1 2" key="1">
    <citation type="submission" date="2022-03" db="EMBL/GenBank/DDBJ databases">
        <authorList>
            <person name="Nunn A."/>
            <person name="Chopra R."/>
            <person name="Nunn A."/>
            <person name="Contreras Garrido A."/>
        </authorList>
    </citation>
    <scope>NUCLEOTIDE SEQUENCE [LARGE SCALE GENOMIC DNA]</scope>
</reference>
<sequence length="209" mass="22686">MILFGGCYADLGLLPPFRCIVRWSVVDGEVLFLGVGSGFWRRSSPVSSQASLVGLSLKLNRLLCLSTISGGSVSRSRRIFFYDPPNQNEGFVRHICGLLRGGPGIYGALRFADPVGIPNSGNHDRDPGGSRQFLFCERLLFLTVVICSLCLLRRVLGTTSGPWGWVLSPGSASLQIKGLEPVVRVVVVERPRHPSRGESRKSMAGIGFV</sequence>
<gene>
    <name evidence="1" type="ORF">TAV2_LOCUS19824</name>
</gene>
<name>A0AAU9STU5_THLAR</name>
<evidence type="ECO:0000313" key="1">
    <source>
        <dbReference type="EMBL" id="CAH2071450.1"/>
    </source>
</evidence>
<organism evidence="1 2">
    <name type="scientific">Thlaspi arvense</name>
    <name type="common">Field penny-cress</name>
    <dbReference type="NCBI Taxonomy" id="13288"/>
    <lineage>
        <taxon>Eukaryota</taxon>
        <taxon>Viridiplantae</taxon>
        <taxon>Streptophyta</taxon>
        <taxon>Embryophyta</taxon>
        <taxon>Tracheophyta</taxon>
        <taxon>Spermatophyta</taxon>
        <taxon>Magnoliopsida</taxon>
        <taxon>eudicotyledons</taxon>
        <taxon>Gunneridae</taxon>
        <taxon>Pentapetalae</taxon>
        <taxon>rosids</taxon>
        <taxon>malvids</taxon>
        <taxon>Brassicales</taxon>
        <taxon>Brassicaceae</taxon>
        <taxon>Thlaspideae</taxon>
        <taxon>Thlaspi</taxon>
    </lineage>
</organism>
<keyword evidence="2" id="KW-1185">Reference proteome</keyword>
<dbReference type="EMBL" id="OU466862">
    <property type="protein sequence ID" value="CAH2071450.1"/>
    <property type="molecule type" value="Genomic_DNA"/>
</dbReference>
<dbReference type="Proteomes" id="UP000836841">
    <property type="component" value="Chromosome 6"/>
</dbReference>
<proteinExistence type="predicted"/>
<accession>A0AAU9STU5</accession>